<comment type="caution">
    <text evidence="2">The sequence shown here is derived from an EMBL/GenBank/DDBJ whole genome shotgun (WGS) entry which is preliminary data.</text>
</comment>
<keyword evidence="3" id="KW-1185">Reference proteome</keyword>
<reference evidence="2" key="2">
    <citation type="submission" date="2021-02" db="EMBL/GenBank/DDBJ databases">
        <authorList>
            <person name="Kimball J.A."/>
            <person name="Haas M.W."/>
            <person name="Macchietto M."/>
            <person name="Kono T."/>
            <person name="Duquette J."/>
            <person name="Shao M."/>
        </authorList>
    </citation>
    <scope>NUCLEOTIDE SEQUENCE</scope>
    <source>
        <tissue evidence="2">Fresh leaf tissue</tissue>
    </source>
</reference>
<evidence type="ECO:0000256" key="1">
    <source>
        <dbReference type="SAM" id="MobiDB-lite"/>
    </source>
</evidence>
<dbReference type="Proteomes" id="UP000729402">
    <property type="component" value="Unassembled WGS sequence"/>
</dbReference>
<proteinExistence type="predicted"/>
<gene>
    <name evidence="2" type="ORF">GUJ93_ZPchr0006g44415</name>
</gene>
<evidence type="ECO:0000313" key="3">
    <source>
        <dbReference type="Proteomes" id="UP000729402"/>
    </source>
</evidence>
<name>A0A8J5SYT5_ZIZPA</name>
<protein>
    <submittedName>
        <fullName evidence="2">Uncharacterized protein</fullName>
    </submittedName>
</protein>
<sequence>MCARDHRSLPSNKRHASAAEEDVEEALPLSIPPRFVHSSATVAAKTCDHFDEDDDECLYSSSTTMKSTRIGRKNTLRWYASSDHEIRGETNLNG</sequence>
<accession>A0A8J5SYT5</accession>
<dbReference type="AlphaFoldDB" id="A0A8J5SYT5"/>
<evidence type="ECO:0000313" key="2">
    <source>
        <dbReference type="EMBL" id="KAG8069715.1"/>
    </source>
</evidence>
<feature type="region of interest" description="Disordered" evidence="1">
    <location>
        <begin position="1"/>
        <end position="25"/>
    </location>
</feature>
<organism evidence="2 3">
    <name type="scientific">Zizania palustris</name>
    <name type="common">Northern wild rice</name>
    <dbReference type="NCBI Taxonomy" id="103762"/>
    <lineage>
        <taxon>Eukaryota</taxon>
        <taxon>Viridiplantae</taxon>
        <taxon>Streptophyta</taxon>
        <taxon>Embryophyta</taxon>
        <taxon>Tracheophyta</taxon>
        <taxon>Spermatophyta</taxon>
        <taxon>Magnoliopsida</taxon>
        <taxon>Liliopsida</taxon>
        <taxon>Poales</taxon>
        <taxon>Poaceae</taxon>
        <taxon>BOP clade</taxon>
        <taxon>Oryzoideae</taxon>
        <taxon>Oryzeae</taxon>
        <taxon>Zizaniinae</taxon>
        <taxon>Zizania</taxon>
    </lineage>
</organism>
<dbReference type="EMBL" id="JAAALK010000283">
    <property type="protein sequence ID" value="KAG8069715.1"/>
    <property type="molecule type" value="Genomic_DNA"/>
</dbReference>
<reference evidence="2" key="1">
    <citation type="journal article" date="2021" name="bioRxiv">
        <title>Whole Genome Assembly and Annotation of Northern Wild Rice, Zizania palustris L., Supports a Whole Genome Duplication in the Zizania Genus.</title>
        <authorList>
            <person name="Haas M."/>
            <person name="Kono T."/>
            <person name="Macchietto M."/>
            <person name="Millas R."/>
            <person name="McGilp L."/>
            <person name="Shao M."/>
            <person name="Duquette J."/>
            <person name="Hirsch C.N."/>
            <person name="Kimball J."/>
        </authorList>
    </citation>
    <scope>NUCLEOTIDE SEQUENCE</scope>
    <source>
        <tissue evidence="2">Fresh leaf tissue</tissue>
    </source>
</reference>